<evidence type="ECO:0000313" key="2">
    <source>
        <dbReference type="Proteomes" id="UP000199138"/>
    </source>
</evidence>
<dbReference type="AlphaFoldDB" id="A0A1I7G4Z7"/>
<name>A0A1I7G4Z7_9FLAO</name>
<dbReference type="RefSeq" id="WP_093024388.1">
    <property type="nucleotide sequence ID" value="NZ_FPBK01000003.1"/>
</dbReference>
<accession>A0A1I7G4Z7</accession>
<sequence>MSKKSKIPVYFMPGMAANHLIFDGIKLPEDTFEVYFLEWLIPEFKESLEHYAERLTENIRHENPVLIGVSFGGIVVQEMAKFIKLRKLIIISSVKHESELPRRIKFARVTRVYKLIPTKLVKNIELLAKFAIGETVVNRMDLYQKYLSVRDPRYLSWAIHQIINWKQTQSNLELIHIQGDKDKVFPVINIQNFIAVKGGTHIMIVNRFKWFNEFLPLLITEES</sequence>
<gene>
    <name evidence="1" type="ORF">SAMN05216480_103180</name>
</gene>
<organism evidence="1 2">
    <name type="scientific">Pustulibacterium marinum</name>
    <dbReference type="NCBI Taxonomy" id="1224947"/>
    <lineage>
        <taxon>Bacteria</taxon>
        <taxon>Pseudomonadati</taxon>
        <taxon>Bacteroidota</taxon>
        <taxon>Flavobacteriia</taxon>
        <taxon>Flavobacteriales</taxon>
        <taxon>Flavobacteriaceae</taxon>
        <taxon>Pustulibacterium</taxon>
    </lineage>
</organism>
<dbReference type="STRING" id="1224947.SAMN05216480_103180"/>
<dbReference type="SUPFAM" id="SSF53474">
    <property type="entry name" value="alpha/beta-Hydrolases"/>
    <property type="match status" value="1"/>
</dbReference>
<dbReference type="InterPro" id="IPR029058">
    <property type="entry name" value="AB_hydrolase_fold"/>
</dbReference>
<dbReference type="Proteomes" id="UP000199138">
    <property type="component" value="Unassembled WGS sequence"/>
</dbReference>
<dbReference type="OrthoDB" id="659408at2"/>
<dbReference type="EMBL" id="FPBK01000003">
    <property type="protein sequence ID" value="SFU43493.1"/>
    <property type="molecule type" value="Genomic_DNA"/>
</dbReference>
<proteinExistence type="predicted"/>
<reference evidence="1 2" key="1">
    <citation type="submission" date="2016-10" db="EMBL/GenBank/DDBJ databases">
        <authorList>
            <person name="de Groot N.N."/>
        </authorList>
    </citation>
    <scope>NUCLEOTIDE SEQUENCE [LARGE SCALE GENOMIC DNA]</scope>
    <source>
        <strain evidence="1 2">CGMCC 1.12333</strain>
    </source>
</reference>
<protein>
    <submittedName>
        <fullName evidence="1">Pimeloyl-ACP methyl ester carboxylesterase</fullName>
    </submittedName>
</protein>
<evidence type="ECO:0000313" key="1">
    <source>
        <dbReference type="EMBL" id="SFU43493.1"/>
    </source>
</evidence>
<keyword evidence="2" id="KW-1185">Reference proteome</keyword>
<dbReference type="Gene3D" id="3.40.50.1820">
    <property type="entry name" value="alpha/beta hydrolase"/>
    <property type="match status" value="1"/>
</dbReference>